<sequence length="41" mass="4452">MLITLESPNQPGVIALIAELDIYRDSLYPPYAPMASGKSLC</sequence>
<dbReference type="RefSeq" id="WP_260407217.1">
    <property type="nucleotide sequence ID" value="NZ_JACHLL010000006.1"/>
</dbReference>
<organism evidence="1 2">
    <name type="scientific">Pseudomonas fluvialis</name>
    <dbReference type="NCBI Taxonomy" id="1793966"/>
    <lineage>
        <taxon>Bacteria</taxon>
        <taxon>Pseudomonadati</taxon>
        <taxon>Pseudomonadota</taxon>
        <taxon>Gammaproteobacteria</taxon>
        <taxon>Pseudomonadales</taxon>
        <taxon>Pseudomonadaceae</taxon>
        <taxon>Pseudomonas</taxon>
    </lineage>
</organism>
<comment type="caution">
    <text evidence="1">The sequence shown here is derived from an EMBL/GenBank/DDBJ whole genome shotgun (WGS) entry which is preliminary data.</text>
</comment>
<dbReference type="AlphaFoldDB" id="A0A7X0BU32"/>
<reference evidence="1 2" key="1">
    <citation type="submission" date="2020-08" db="EMBL/GenBank/DDBJ databases">
        <title>Functional genomics of gut bacteria from endangered species of beetles.</title>
        <authorList>
            <person name="Carlos-Shanley C."/>
        </authorList>
    </citation>
    <scope>NUCLEOTIDE SEQUENCE [LARGE SCALE GENOMIC DNA]</scope>
    <source>
        <strain evidence="1 2">S00202</strain>
    </source>
</reference>
<evidence type="ECO:0000313" key="2">
    <source>
        <dbReference type="Proteomes" id="UP000557193"/>
    </source>
</evidence>
<name>A0A7X0BU32_9PSED</name>
<dbReference type="Proteomes" id="UP000557193">
    <property type="component" value="Unassembled WGS sequence"/>
</dbReference>
<keyword evidence="2" id="KW-1185">Reference proteome</keyword>
<dbReference type="EMBL" id="JACHLL010000006">
    <property type="protein sequence ID" value="MBB6342912.1"/>
    <property type="molecule type" value="Genomic_DNA"/>
</dbReference>
<proteinExistence type="predicted"/>
<evidence type="ECO:0000313" key="1">
    <source>
        <dbReference type="EMBL" id="MBB6342912.1"/>
    </source>
</evidence>
<accession>A0A7X0BU32</accession>
<protein>
    <submittedName>
        <fullName evidence="1">Uncharacterized protein</fullName>
    </submittedName>
</protein>
<gene>
    <name evidence="1" type="ORF">HNP49_003100</name>
</gene>